<sequence length="72" mass="8658">METHRNLVMLLSFIKIYVKKLISQGINLCMTEISPIISQSWRYESEYVKQKYREIAEIAKIRHKECWPNPKC</sequence>
<accession>A0ACA9QBI4</accession>
<evidence type="ECO:0000313" key="1">
    <source>
        <dbReference type="EMBL" id="CAG8745814.1"/>
    </source>
</evidence>
<name>A0ACA9QBI4_9GLOM</name>
<protein>
    <submittedName>
        <fullName evidence="1">14917_t:CDS:1</fullName>
    </submittedName>
</protein>
<comment type="caution">
    <text evidence="1">The sequence shown here is derived from an EMBL/GenBank/DDBJ whole genome shotgun (WGS) entry which is preliminary data.</text>
</comment>
<organism evidence="1 2">
    <name type="scientific">Cetraspora pellucida</name>
    <dbReference type="NCBI Taxonomy" id="1433469"/>
    <lineage>
        <taxon>Eukaryota</taxon>
        <taxon>Fungi</taxon>
        <taxon>Fungi incertae sedis</taxon>
        <taxon>Mucoromycota</taxon>
        <taxon>Glomeromycotina</taxon>
        <taxon>Glomeromycetes</taxon>
        <taxon>Diversisporales</taxon>
        <taxon>Gigasporaceae</taxon>
        <taxon>Cetraspora</taxon>
    </lineage>
</organism>
<evidence type="ECO:0000313" key="2">
    <source>
        <dbReference type="Proteomes" id="UP000789366"/>
    </source>
</evidence>
<dbReference type="Proteomes" id="UP000789366">
    <property type="component" value="Unassembled WGS sequence"/>
</dbReference>
<gene>
    <name evidence="1" type="ORF">SPELUC_LOCUS14126</name>
</gene>
<dbReference type="EMBL" id="CAJVPW010040202">
    <property type="protein sequence ID" value="CAG8745814.1"/>
    <property type="molecule type" value="Genomic_DNA"/>
</dbReference>
<proteinExistence type="predicted"/>
<feature type="non-terminal residue" evidence="1">
    <location>
        <position position="72"/>
    </location>
</feature>
<reference evidence="1" key="1">
    <citation type="submission" date="2021-06" db="EMBL/GenBank/DDBJ databases">
        <authorList>
            <person name="Kallberg Y."/>
            <person name="Tangrot J."/>
            <person name="Rosling A."/>
        </authorList>
    </citation>
    <scope>NUCLEOTIDE SEQUENCE</scope>
    <source>
        <strain evidence="1">28 12/20/2015</strain>
    </source>
</reference>
<keyword evidence="2" id="KW-1185">Reference proteome</keyword>